<protein>
    <submittedName>
        <fullName evidence="2">Alpha/Beta hydrolase protein</fullName>
    </submittedName>
</protein>
<dbReference type="Pfam" id="PF12697">
    <property type="entry name" value="Abhydrolase_6"/>
    <property type="match status" value="1"/>
</dbReference>
<dbReference type="SUPFAM" id="SSF53474">
    <property type="entry name" value="alpha/beta-Hydrolases"/>
    <property type="match status" value="1"/>
</dbReference>
<dbReference type="RefSeq" id="XP_064767948.1">
    <property type="nucleotide sequence ID" value="XM_064914486.1"/>
</dbReference>
<dbReference type="Proteomes" id="UP001498771">
    <property type="component" value="Unassembled WGS sequence"/>
</dbReference>
<gene>
    <name evidence="2" type="ORF">BZA70DRAFT_295413</name>
</gene>
<dbReference type="Gene3D" id="3.40.50.1820">
    <property type="entry name" value="alpha/beta hydrolase"/>
    <property type="match status" value="1"/>
</dbReference>
<sequence>MPIAKLESGVELSYSDSGVPNNSSSYDTVIICHGVGFNKEAFSPLFPYAAQNNLRIIPYNQRGYADSTPLTPSQLEMTTEDSIPQSVDFVRDLIGFISYVNTTLVVPSKPVIIGWSKGTALLIGLASPGFLPADEQKAALSTFSKLVLYEPPGSVFGLPLTKDYTDAMSTVITGNDKNSLNDNFGNWISGFYEPGETKPYATSLTTLPAEYLASANEPHMVKHGFYWKLALSADDQYEVTKSALLNDNVKIGVCRNGKTAGYLVAAADAAAALGATTKVLDEGGNHFAFAHEPEKWLGQIWKFATEL</sequence>
<keyword evidence="2" id="KW-0378">Hydrolase</keyword>
<evidence type="ECO:0000313" key="2">
    <source>
        <dbReference type="EMBL" id="KAK7204915.1"/>
    </source>
</evidence>
<comment type="caution">
    <text evidence="2">The sequence shown here is derived from an EMBL/GenBank/DDBJ whole genome shotgun (WGS) entry which is preliminary data.</text>
</comment>
<dbReference type="EMBL" id="JBBJBU010000006">
    <property type="protein sequence ID" value="KAK7204915.1"/>
    <property type="molecule type" value="Genomic_DNA"/>
</dbReference>
<name>A0ABR1F517_9ASCO</name>
<dbReference type="GO" id="GO:0016787">
    <property type="term" value="F:hydrolase activity"/>
    <property type="evidence" value="ECO:0007669"/>
    <property type="project" value="UniProtKB-KW"/>
</dbReference>
<evidence type="ECO:0000259" key="1">
    <source>
        <dbReference type="Pfam" id="PF12697"/>
    </source>
</evidence>
<accession>A0ABR1F517</accession>
<dbReference type="GeneID" id="90039998"/>
<feature type="domain" description="AB hydrolase-1" evidence="1">
    <location>
        <begin position="29"/>
        <end position="294"/>
    </location>
</feature>
<keyword evidence="3" id="KW-1185">Reference proteome</keyword>
<organism evidence="2 3">
    <name type="scientific">Myxozyma melibiosi</name>
    <dbReference type="NCBI Taxonomy" id="54550"/>
    <lineage>
        <taxon>Eukaryota</taxon>
        <taxon>Fungi</taxon>
        <taxon>Dikarya</taxon>
        <taxon>Ascomycota</taxon>
        <taxon>Saccharomycotina</taxon>
        <taxon>Lipomycetes</taxon>
        <taxon>Lipomycetales</taxon>
        <taxon>Lipomycetaceae</taxon>
        <taxon>Myxozyma</taxon>
    </lineage>
</organism>
<dbReference type="InterPro" id="IPR029058">
    <property type="entry name" value="AB_hydrolase_fold"/>
</dbReference>
<proteinExistence type="predicted"/>
<reference evidence="2 3" key="1">
    <citation type="submission" date="2024-03" db="EMBL/GenBank/DDBJ databases">
        <title>Genome-scale model development and genomic sequencing of the oleaginous clade Lipomyces.</title>
        <authorList>
            <consortium name="Lawrence Berkeley National Laboratory"/>
            <person name="Czajka J.J."/>
            <person name="Han Y."/>
            <person name="Kim J."/>
            <person name="Mondo S.J."/>
            <person name="Hofstad B.A."/>
            <person name="Robles A."/>
            <person name="Haridas S."/>
            <person name="Riley R."/>
            <person name="LaButti K."/>
            <person name="Pangilinan J."/>
            <person name="Andreopoulos W."/>
            <person name="Lipzen A."/>
            <person name="Yan J."/>
            <person name="Wang M."/>
            <person name="Ng V."/>
            <person name="Grigoriev I.V."/>
            <person name="Spatafora J.W."/>
            <person name="Magnuson J.K."/>
            <person name="Baker S.E."/>
            <person name="Pomraning K.R."/>
        </authorList>
    </citation>
    <scope>NUCLEOTIDE SEQUENCE [LARGE SCALE GENOMIC DNA]</scope>
    <source>
        <strain evidence="2 3">Phaff 52-87</strain>
    </source>
</reference>
<dbReference type="InterPro" id="IPR000073">
    <property type="entry name" value="AB_hydrolase_1"/>
</dbReference>
<evidence type="ECO:0000313" key="3">
    <source>
        <dbReference type="Proteomes" id="UP001498771"/>
    </source>
</evidence>